<proteinExistence type="predicted"/>
<dbReference type="CDD" id="cd12797">
    <property type="entry name" value="M23_peptidase"/>
    <property type="match status" value="1"/>
</dbReference>
<accession>A0ABS6VX27</accession>
<dbReference type="InterPro" id="IPR050570">
    <property type="entry name" value="Cell_wall_metabolism_enzyme"/>
</dbReference>
<protein>
    <submittedName>
        <fullName evidence="3">M23 family metallopeptidase</fullName>
    </submittedName>
</protein>
<dbReference type="EMBL" id="JAHWDQ010000006">
    <property type="protein sequence ID" value="MBW2942569.1"/>
    <property type="molecule type" value="Genomic_DNA"/>
</dbReference>
<reference evidence="3" key="1">
    <citation type="submission" date="2021-07" db="EMBL/GenBank/DDBJ databases">
        <title>Zhongshania sp. CAU 1632 isolated from seawater.</title>
        <authorList>
            <person name="Kim W."/>
        </authorList>
    </citation>
    <scope>NUCLEOTIDE SEQUENCE</scope>
    <source>
        <strain evidence="3">CAU 1632</strain>
    </source>
</reference>
<dbReference type="Proteomes" id="UP001166291">
    <property type="component" value="Unassembled WGS sequence"/>
</dbReference>
<evidence type="ECO:0000313" key="4">
    <source>
        <dbReference type="Proteomes" id="UP001166291"/>
    </source>
</evidence>
<keyword evidence="1" id="KW-0732">Signal</keyword>
<gene>
    <name evidence="3" type="ORF">KXJ70_17360</name>
</gene>
<evidence type="ECO:0000313" key="3">
    <source>
        <dbReference type="EMBL" id="MBW2942569.1"/>
    </source>
</evidence>
<dbReference type="PANTHER" id="PTHR21666:SF285">
    <property type="entry name" value="M23 FAMILY METALLOPEPTIDASE"/>
    <property type="match status" value="1"/>
</dbReference>
<dbReference type="PANTHER" id="PTHR21666">
    <property type="entry name" value="PEPTIDASE-RELATED"/>
    <property type="match status" value="1"/>
</dbReference>
<comment type="caution">
    <text evidence="3">The sequence shown here is derived from an EMBL/GenBank/DDBJ whole genome shotgun (WGS) entry which is preliminary data.</text>
</comment>
<feature type="domain" description="M23ase beta-sheet core" evidence="2">
    <location>
        <begin position="168"/>
        <end position="263"/>
    </location>
</feature>
<dbReference type="Pfam" id="PF01551">
    <property type="entry name" value="Peptidase_M23"/>
    <property type="match status" value="1"/>
</dbReference>
<feature type="signal peptide" evidence="1">
    <location>
        <begin position="1"/>
        <end position="21"/>
    </location>
</feature>
<keyword evidence="4" id="KW-1185">Reference proteome</keyword>
<evidence type="ECO:0000256" key="1">
    <source>
        <dbReference type="SAM" id="SignalP"/>
    </source>
</evidence>
<sequence length="277" mass="29496">MMKKWFAASVLSLALVPMSYGGELELNGSLEQGGLIWATVDLGSTVSLDGKSVPVADNGLFVAGFDRDAKPIAALKVCKPAGACENQVLSIAQRSYDIQRVNGVPQQTVTPPASVLERIRREGALVSAARSQFSTRQDFVKEFTWPLIGPITGVFGSQRVYNGSPGRPHYGLDIAAPTGTRVSAPIDGVVTLAYPDMFYSGGTLIIDHGLGVSSTFIHLSKILVEEGQVVQQGDAIAEVGATGRATGPHLDWRINWADRRLDPALIIGPMPQQQGAE</sequence>
<dbReference type="RefSeq" id="WP_219044814.1">
    <property type="nucleotide sequence ID" value="NZ_JAHWDQ010000006.1"/>
</dbReference>
<evidence type="ECO:0000259" key="2">
    <source>
        <dbReference type="Pfam" id="PF01551"/>
    </source>
</evidence>
<organism evidence="3 4">
    <name type="scientific">Zhongshania aquimaris</name>
    <dbReference type="NCBI Taxonomy" id="2857107"/>
    <lineage>
        <taxon>Bacteria</taxon>
        <taxon>Pseudomonadati</taxon>
        <taxon>Pseudomonadota</taxon>
        <taxon>Gammaproteobacteria</taxon>
        <taxon>Cellvibrionales</taxon>
        <taxon>Spongiibacteraceae</taxon>
        <taxon>Zhongshania</taxon>
    </lineage>
</organism>
<name>A0ABS6VX27_9GAMM</name>
<dbReference type="InterPro" id="IPR016047">
    <property type="entry name" value="M23ase_b-sheet_dom"/>
</dbReference>
<feature type="chain" id="PRO_5047212951" evidence="1">
    <location>
        <begin position="22"/>
        <end position="277"/>
    </location>
</feature>